<reference evidence="7" key="1">
    <citation type="submission" date="2022-11" db="UniProtKB">
        <authorList>
            <consortium name="EnsemblMetazoa"/>
        </authorList>
    </citation>
    <scope>IDENTIFICATION</scope>
</reference>
<keyword evidence="3" id="KW-0964">Secreted</keyword>
<evidence type="ECO:0000313" key="8">
    <source>
        <dbReference type="Proteomes" id="UP000887567"/>
    </source>
</evidence>
<feature type="chain" id="PRO_5037479385" description="Lipase domain-containing protein" evidence="5">
    <location>
        <begin position="23"/>
        <end position="381"/>
    </location>
</feature>
<dbReference type="InterPro" id="IPR013818">
    <property type="entry name" value="Lipase"/>
</dbReference>
<dbReference type="Pfam" id="PF00151">
    <property type="entry name" value="Lipase"/>
    <property type="match status" value="1"/>
</dbReference>
<dbReference type="GO" id="GO:0005615">
    <property type="term" value="C:extracellular space"/>
    <property type="evidence" value="ECO:0007669"/>
    <property type="project" value="TreeGrafter"/>
</dbReference>
<comment type="similarity">
    <text evidence="2 4">Belongs to the AB hydrolase superfamily. Lipase family.</text>
</comment>
<evidence type="ECO:0000256" key="4">
    <source>
        <dbReference type="RuleBase" id="RU004262"/>
    </source>
</evidence>
<evidence type="ECO:0000256" key="3">
    <source>
        <dbReference type="ARBA" id="ARBA00022525"/>
    </source>
</evidence>
<dbReference type="CDD" id="cd00707">
    <property type="entry name" value="Pancreat_lipase_like"/>
    <property type="match status" value="1"/>
</dbReference>
<evidence type="ECO:0000313" key="7">
    <source>
        <dbReference type="EnsemblMetazoa" id="XP_020907427.1"/>
    </source>
</evidence>
<comment type="subcellular location">
    <subcellularLocation>
        <location evidence="1">Secreted</location>
    </subcellularLocation>
</comment>
<dbReference type="PANTHER" id="PTHR11610">
    <property type="entry name" value="LIPASE"/>
    <property type="match status" value="1"/>
</dbReference>
<accession>A0A913XMZ8</accession>
<dbReference type="InterPro" id="IPR029058">
    <property type="entry name" value="AB_hydrolase_fold"/>
</dbReference>
<keyword evidence="5" id="KW-0732">Signal</keyword>
<organism evidence="7 8">
    <name type="scientific">Exaiptasia diaphana</name>
    <name type="common">Tropical sea anemone</name>
    <name type="synonym">Aiptasia pulchella</name>
    <dbReference type="NCBI Taxonomy" id="2652724"/>
    <lineage>
        <taxon>Eukaryota</taxon>
        <taxon>Metazoa</taxon>
        <taxon>Cnidaria</taxon>
        <taxon>Anthozoa</taxon>
        <taxon>Hexacorallia</taxon>
        <taxon>Actiniaria</taxon>
        <taxon>Aiptasiidae</taxon>
        <taxon>Exaiptasia</taxon>
    </lineage>
</organism>
<dbReference type="Gene3D" id="3.40.50.1820">
    <property type="entry name" value="alpha/beta hydrolase"/>
    <property type="match status" value="1"/>
</dbReference>
<evidence type="ECO:0000259" key="6">
    <source>
        <dbReference type="Pfam" id="PF00151"/>
    </source>
</evidence>
<dbReference type="PANTHER" id="PTHR11610:SF178">
    <property type="entry name" value="LIPASE MEMBER H-A-LIKE PROTEIN"/>
    <property type="match status" value="1"/>
</dbReference>
<dbReference type="RefSeq" id="XP_020907427.1">
    <property type="nucleotide sequence ID" value="XM_021051768.1"/>
</dbReference>
<evidence type="ECO:0000256" key="1">
    <source>
        <dbReference type="ARBA" id="ARBA00004613"/>
    </source>
</evidence>
<dbReference type="SUPFAM" id="SSF53474">
    <property type="entry name" value="alpha/beta-Hydrolases"/>
    <property type="match status" value="1"/>
</dbReference>
<dbReference type="GO" id="GO:0016042">
    <property type="term" value="P:lipid catabolic process"/>
    <property type="evidence" value="ECO:0007669"/>
    <property type="project" value="TreeGrafter"/>
</dbReference>
<dbReference type="InterPro" id="IPR000734">
    <property type="entry name" value="TAG_lipase"/>
</dbReference>
<dbReference type="KEGG" id="epa:110245484"/>
<dbReference type="InterPro" id="IPR033906">
    <property type="entry name" value="Lipase_N"/>
</dbReference>
<evidence type="ECO:0000256" key="5">
    <source>
        <dbReference type="SAM" id="SignalP"/>
    </source>
</evidence>
<feature type="signal peptide" evidence="5">
    <location>
        <begin position="1"/>
        <end position="22"/>
    </location>
</feature>
<dbReference type="GeneID" id="110245484"/>
<dbReference type="AlphaFoldDB" id="A0A913XMZ8"/>
<proteinExistence type="inferred from homology"/>
<dbReference type="OrthoDB" id="199913at2759"/>
<dbReference type="Proteomes" id="UP000887567">
    <property type="component" value="Unplaced"/>
</dbReference>
<protein>
    <recommendedName>
        <fullName evidence="6">Lipase domain-containing protein</fullName>
    </recommendedName>
</protein>
<keyword evidence="8" id="KW-1185">Reference proteome</keyword>
<sequence>MQTFLRASFVLLLLQLIVPAAAKNVVRGKYGDFSDDPPFNMKFETVEIIGNKLTFQGWVDRPLPETIENMGTKFFLYTKKEGLEKEEDLNDNDANKLQSSNYDGTKKTFLIIHGWKEKPMKPGSWLIEMKDALLEKEKDANVIIVSWQEGANFVLPQAIGNTRLVGAMVAEFIKFLNAQTKTKLDLFHVIGFSLGAQVAGYAGKRLQTEKIGRITGLDPASPGFQGKATDVKLAETDAVFVDVIHTDSDKLGTPDKSGKFDFWPNGGISQPGCKTDDQWCSHTRAYKYFIASIKISDCYRLKSVDNSPEMGYNAIKYEGLDKRNFYLFTNDQPPYCIKTEPGLPLPKLKRMVTRPKRDTLNLEDMNGKKSHFKKKGQFDNL</sequence>
<dbReference type="OMA" id="HMISTEY"/>
<name>A0A913XMZ8_EXADI</name>
<dbReference type="PRINTS" id="PR00821">
    <property type="entry name" value="TAGLIPASE"/>
</dbReference>
<feature type="domain" description="Lipase" evidence="6">
    <location>
        <begin position="63"/>
        <end position="294"/>
    </location>
</feature>
<evidence type="ECO:0000256" key="2">
    <source>
        <dbReference type="ARBA" id="ARBA00010701"/>
    </source>
</evidence>
<dbReference type="GO" id="GO:0016298">
    <property type="term" value="F:lipase activity"/>
    <property type="evidence" value="ECO:0007669"/>
    <property type="project" value="InterPro"/>
</dbReference>
<dbReference type="EnsemblMetazoa" id="XM_021051768.1">
    <property type="protein sequence ID" value="XP_020907427.1"/>
    <property type="gene ID" value="LOC110245484"/>
</dbReference>